<dbReference type="EMBL" id="CP101118">
    <property type="protein sequence ID" value="WZF88362.1"/>
    <property type="molecule type" value="Genomic_DNA"/>
</dbReference>
<accession>A0ABZ2W0V3</accession>
<dbReference type="SUPFAM" id="SSF55144">
    <property type="entry name" value="LigT-like"/>
    <property type="match status" value="1"/>
</dbReference>
<dbReference type="NCBIfam" id="TIGR02258">
    <property type="entry name" value="2_5_ligase"/>
    <property type="match status" value="1"/>
</dbReference>
<dbReference type="InterPro" id="IPR004175">
    <property type="entry name" value="RNA_CPDase"/>
</dbReference>
<dbReference type="Pfam" id="PF13563">
    <property type="entry name" value="2_5_RNA_ligase2"/>
    <property type="match status" value="1"/>
</dbReference>
<organism evidence="3 4">
    <name type="scientific">Marinobacter metalliresistant</name>
    <dbReference type="NCBI Taxonomy" id="2961995"/>
    <lineage>
        <taxon>Bacteria</taxon>
        <taxon>Pseudomonadati</taxon>
        <taxon>Pseudomonadota</taxon>
        <taxon>Gammaproteobacteria</taxon>
        <taxon>Pseudomonadales</taxon>
        <taxon>Marinobacteraceae</taxon>
        <taxon>Marinobacter</taxon>
    </lineage>
</organism>
<evidence type="ECO:0000256" key="1">
    <source>
        <dbReference type="ARBA" id="ARBA00022801"/>
    </source>
</evidence>
<keyword evidence="4" id="KW-1185">Reference proteome</keyword>
<evidence type="ECO:0000313" key="3">
    <source>
        <dbReference type="EMBL" id="WZF88362.1"/>
    </source>
</evidence>
<sequence>MPRLFFGLEVPAAIRQRLLEVKAPVSNAKWQSSEQLHITLLFLGRTEEQNVAAVRAAARDIPVAAFELDVVGLGCFGQPRSPRNLWVGVQPAAPVAGLHDALKGRMESLGFTAESRAFRPHITLARFKRPPGSVGNLLAQHGESVFGQFPVNQFALFESKQGSAGSMYSVVERFPLQGSD</sequence>
<reference evidence="3 4" key="1">
    <citation type="submission" date="2022-07" db="EMBL/GenBank/DDBJ databases">
        <title>A copper resistant bacterium isolated from sediment samples of deep sea hydrothermal areas.</title>
        <authorList>
            <person name="Zeng X."/>
        </authorList>
    </citation>
    <scope>NUCLEOTIDE SEQUENCE [LARGE SCALE GENOMIC DNA]</scope>
    <source>
        <strain evidence="4">CuT 6</strain>
    </source>
</reference>
<dbReference type="InterPro" id="IPR009097">
    <property type="entry name" value="Cyclic_Pdiesterase"/>
</dbReference>
<protein>
    <recommendedName>
        <fullName evidence="2">RNA 2',3'-cyclic phosphodiesterase</fullName>
        <shortName evidence="2">RNA 2',3'-CPDase</shortName>
        <ecNumber evidence="2">3.1.4.58</ecNumber>
    </recommendedName>
</protein>
<name>A0ABZ2W0V3_9GAMM</name>
<feature type="short sequence motif" description="HXTX 2" evidence="2">
    <location>
        <begin position="121"/>
        <end position="124"/>
    </location>
</feature>
<feature type="active site" description="Proton donor" evidence="2">
    <location>
        <position position="37"/>
    </location>
</feature>
<dbReference type="RefSeq" id="WP_117619872.1">
    <property type="nucleotide sequence ID" value="NZ_CP101118.1"/>
</dbReference>
<dbReference type="Proteomes" id="UP001475781">
    <property type="component" value="Chromosome"/>
</dbReference>
<dbReference type="PANTHER" id="PTHR35561:SF1">
    <property type="entry name" value="RNA 2',3'-CYCLIC PHOSPHODIESTERASE"/>
    <property type="match status" value="1"/>
</dbReference>
<dbReference type="Gene3D" id="3.90.1140.10">
    <property type="entry name" value="Cyclic phosphodiesterase"/>
    <property type="match status" value="1"/>
</dbReference>
<feature type="short sequence motif" description="HXTX 1" evidence="2">
    <location>
        <begin position="37"/>
        <end position="40"/>
    </location>
</feature>
<proteinExistence type="inferred from homology"/>
<dbReference type="EC" id="3.1.4.58" evidence="2"/>
<comment type="catalytic activity">
    <reaction evidence="2">
        <text>a 3'-end 2',3'-cyclophospho-ribonucleotide-RNA + H2O = a 3'-end 2'-phospho-ribonucleotide-RNA + H(+)</text>
        <dbReference type="Rhea" id="RHEA:11828"/>
        <dbReference type="Rhea" id="RHEA-COMP:10464"/>
        <dbReference type="Rhea" id="RHEA-COMP:17353"/>
        <dbReference type="ChEBI" id="CHEBI:15377"/>
        <dbReference type="ChEBI" id="CHEBI:15378"/>
        <dbReference type="ChEBI" id="CHEBI:83064"/>
        <dbReference type="ChEBI" id="CHEBI:173113"/>
        <dbReference type="EC" id="3.1.4.58"/>
    </reaction>
</comment>
<comment type="similarity">
    <text evidence="2">Belongs to the 2H phosphoesterase superfamily. ThpR family.</text>
</comment>
<evidence type="ECO:0000256" key="2">
    <source>
        <dbReference type="HAMAP-Rule" id="MF_01940"/>
    </source>
</evidence>
<feature type="active site" description="Proton acceptor" evidence="2">
    <location>
        <position position="121"/>
    </location>
</feature>
<evidence type="ECO:0000313" key="4">
    <source>
        <dbReference type="Proteomes" id="UP001475781"/>
    </source>
</evidence>
<gene>
    <name evidence="3" type="primary">thpR</name>
    <name evidence="3" type="ORF">NLK58_18950</name>
</gene>
<dbReference type="HAMAP" id="MF_01940">
    <property type="entry name" value="RNA_CPDase"/>
    <property type="match status" value="1"/>
</dbReference>
<dbReference type="PANTHER" id="PTHR35561">
    <property type="entry name" value="RNA 2',3'-CYCLIC PHOSPHODIESTERASE"/>
    <property type="match status" value="1"/>
</dbReference>
<comment type="function">
    <text evidence="2">Hydrolyzes RNA 2',3'-cyclic phosphodiester to an RNA 2'-phosphomonoester.</text>
</comment>
<keyword evidence="1 2" id="KW-0378">Hydrolase</keyword>